<organism evidence="1 2">
    <name type="scientific">Melia azedarach</name>
    <name type="common">Chinaberry tree</name>
    <dbReference type="NCBI Taxonomy" id="155640"/>
    <lineage>
        <taxon>Eukaryota</taxon>
        <taxon>Viridiplantae</taxon>
        <taxon>Streptophyta</taxon>
        <taxon>Embryophyta</taxon>
        <taxon>Tracheophyta</taxon>
        <taxon>Spermatophyta</taxon>
        <taxon>Magnoliopsida</taxon>
        <taxon>eudicotyledons</taxon>
        <taxon>Gunneridae</taxon>
        <taxon>Pentapetalae</taxon>
        <taxon>rosids</taxon>
        <taxon>malvids</taxon>
        <taxon>Sapindales</taxon>
        <taxon>Meliaceae</taxon>
        <taxon>Melia</taxon>
    </lineage>
</organism>
<proteinExistence type="predicted"/>
<keyword evidence="2" id="KW-1185">Reference proteome</keyword>
<accession>A0ACC1YDS7</accession>
<dbReference type="EMBL" id="CM051397">
    <property type="protein sequence ID" value="KAJ4721542.1"/>
    <property type="molecule type" value="Genomic_DNA"/>
</dbReference>
<gene>
    <name evidence="1" type="ORF">OWV82_009218</name>
</gene>
<protein>
    <submittedName>
        <fullName evidence="1">NB-ARC domain-containing disease resistance protein</fullName>
    </submittedName>
</protein>
<name>A0ACC1YDS7_MELAZ</name>
<evidence type="ECO:0000313" key="2">
    <source>
        <dbReference type="Proteomes" id="UP001164539"/>
    </source>
</evidence>
<dbReference type="Proteomes" id="UP001164539">
    <property type="component" value="Chromosome 4"/>
</dbReference>
<sequence>MDLPYLSALEIDIKNENVLPEGLLSKKLARYRISIGDGSFEYYLLALNFGYWYRFSEWYNFDEQETSKMLKLKLNSTSICSDKLQGVKDVEYLCLDKLHGVKNVLFELDTEGFTQLKHLHVQNNPEFLCIVDSIEMVHCDIFPLLESLTLHYLINLEKICRDELRIESFNELNTIKIAMIDCENMEDIFAIGGENDANNNQVLDKIEFAQLTSLSLGVLPQLTCFCKVVKTKENSVTSTSTQLFCEKVLLPDLEALELYEINVENFWDNPLPAMSSCFRSLTRLIVWNCHKLRYIFSSSMVRGFEQLRHLEICDCLALKELIASEGVEVVTSFVFPQVTTLILFKLPELRCFYPGPHTSEWPVLEKLETYSCEKVKTFASELFSFNQESQLHNITVQQPLLLVEKVFLNLEELKLSGKDIAMIWQSEFPEHCLSKLKVLEVENDESESFPLILLGRFHNLEKLGLAWSSYKEIFSNAQVEQHAGKLAKIKNLKLSRLHDLNQLWEQNSKTDSIFQNLEVLELSFCQNLTNLLPSSASFQHLRELQVWSCKKLVNLVTSTTAKSLVQLVKMTIYGCSGMTEVVVVAAAAAASEADTIIFCKLNSLSLLNLESLASFCSGNCRFKFSSLEDLLVVHCPQMKIFSEGELSTPRVEVRYGKGANEWRWDGDLNTTIQQLHQQKLIEKSIPSIVNS</sequence>
<evidence type="ECO:0000313" key="1">
    <source>
        <dbReference type="EMBL" id="KAJ4721542.1"/>
    </source>
</evidence>
<reference evidence="1 2" key="1">
    <citation type="journal article" date="2023" name="Science">
        <title>Complex scaffold remodeling in plant triterpene biosynthesis.</title>
        <authorList>
            <person name="De La Pena R."/>
            <person name="Hodgson H."/>
            <person name="Liu J.C."/>
            <person name="Stephenson M.J."/>
            <person name="Martin A.C."/>
            <person name="Owen C."/>
            <person name="Harkess A."/>
            <person name="Leebens-Mack J."/>
            <person name="Jimenez L.E."/>
            <person name="Osbourn A."/>
            <person name="Sattely E.S."/>
        </authorList>
    </citation>
    <scope>NUCLEOTIDE SEQUENCE [LARGE SCALE GENOMIC DNA]</scope>
    <source>
        <strain evidence="2">cv. JPN11</strain>
        <tissue evidence="1">Leaf</tissue>
    </source>
</reference>
<comment type="caution">
    <text evidence="1">The sequence shown here is derived from an EMBL/GenBank/DDBJ whole genome shotgun (WGS) entry which is preliminary data.</text>
</comment>